<dbReference type="SUPFAM" id="SSF52374">
    <property type="entry name" value="Nucleotidylyl transferase"/>
    <property type="match status" value="1"/>
</dbReference>
<evidence type="ECO:0000313" key="4">
    <source>
        <dbReference type="EMBL" id="OGK53426.1"/>
    </source>
</evidence>
<proteinExistence type="inferred from homology"/>
<dbReference type="GO" id="GO:0005525">
    <property type="term" value="F:GTP binding"/>
    <property type="evidence" value="ECO:0007669"/>
    <property type="project" value="UniProtKB-KW"/>
</dbReference>
<evidence type="ECO:0000256" key="2">
    <source>
        <dbReference type="ARBA" id="ARBA00023134"/>
    </source>
</evidence>
<keyword evidence="1" id="KW-0547">Nucleotide-binding</keyword>
<sequence>MKSYPFVCVAGTFDHFHIGHEAIIDKAFNIGAKVAIGIATEKLYNNKVLSRFIQSFNFRKSQVKTYLKKRKYYDRVVFFRLDDIYGPAGKDKSLQALVISRETQKNAEKVNIIRKKNGLPILDLITIPLLLDNGGEVITSERIRLGLINRNGEDFITPFKSKTLLLPEELKSTLRKPLGLVFRLNGRDKQSINTEIKKYLNDKKPAMIITIGDIITSELFSLKIPLSLSVIDFKNRRRHINLNSRLIQSNGIKIDNPPGTISNNLIPAFTKAINIYVKAGRRQQIIINGEEDLTALIAVLCSPLQSIVLYGHYDLGVIAVNVDERVKEKVRLLISRFNIA</sequence>
<dbReference type="EMBL" id="MGAV01000019">
    <property type="protein sequence ID" value="OGK53426.1"/>
    <property type="molecule type" value="Genomic_DNA"/>
</dbReference>
<dbReference type="Proteomes" id="UP000177418">
    <property type="component" value="Unassembled WGS sequence"/>
</dbReference>
<accession>A0A1F7JCU2</accession>
<evidence type="ECO:0000313" key="5">
    <source>
        <dbReference type="Proteomes" id="UP000177418"/>
    </source>
</evidence>
<dbReference type="InterPro" id="IPR014729">
    <property type="entry name" value="Rossmann-like_a/b/a_fold"/>
</dbReference>
<comment type="caution">
    <text evidence="4">The sequence shown here is derived from an EMBL/GenBank/DDBJ whole genome shotgun (WGS) entry which is preliminary data.</text>
</comment>
<reference evidence="4 5" key="1">
    <citation type="journal article" date="2016" name="Nat. Commun.">
        <title>Thousands of microbial genomes shed light on interconnected biogeochemical processes in an aquifer system.</title>
        <authorList>
            <person name="Anantharaman K."/>
            <person name="Brown C.T."/>
            <person name="Hug L.A."/>
            <person name="Sharon I."/>
            <person name="Castelle C.J."/>
            <person name="Probst A.J."/>
            <person name="Thomas B.C."/>
            <person name="Singh A."/>
            <person name="Wilkins M.J."/>
            <person name="Karaoz U."/>
            <person name="Brodie E.L."/>
            <person name="Williams K.H."/>
            <person name="Hubbard S.S."/>
            <person name="Banfield J.F."/>
        </authorList>
    </citation>
    <scope>NUCLEOTIDE SEQUENCE [LARGE SCALE GENOMIC DNA]</scope>
</reference>
<dbReference type="Pfam" id="PF01467">
    <property type="entry name" value="CTP_transf_like"/>
    <property type="match status" value="1"/>
</dbReference>
<dbReference type="Pfam" id="PF04019">
    <property type="entry name" value="DUF359"/>
    <property type="match status" value="1"/>
</dbReference>
<dbReference type="InterPro" id="IPR004821">
    <property type="entry name" value="Cyt_trans-like"/>
</dbReference>
<dbReference type="Gene3D" id="3.40.50.620">
    <property type="entry name" value="HUPs"/>
    <property type="match status" value="1"/>
</dbReference>
<evidence type="ECO:0000259" key="3">
    <source>
        <dbReference type="Pfam" id="PF01467"/>
    </source>
</evidence>
<dbReference type="HAMAP" id="MF_00590">
    <property type="entry name" value="Dephospho_CoA_kinase_GTP_dep"/>
    <property type="match status" value="1"/>
</dbReference>
<gene>
    <name evidence="4" type="ORF">A3H78_02735</name>
</gene>
<organism evidence="4 5">
    <name type="scientific">Candidatus Roizmanbacteria bacterium RIFCSPLOWO2_02_FULL_36_11</name>
    <dbReference type="NCBI Taxonomy" id="1802071"/>
    <lineage>
        <taxon>Bacteria</taxon>
        <taxon>Candidatus Roizmaniibacteriota</taxon>
    </lineage>
</organism>
<dbReference type="NCBIfam" id="NF001985">
    <property type="entry name" value="PRK00777.1"/>
    <property type="match status" value="1"/>
</dbReference>
<protein>
    <recommendedName>
        <fullName evidence="3">Cytidyltransferase-like domain-containing protein</fullName>
    </recommendedName>
</protein>
<evidence type="ECO:0000256" key="1">
    <source>
        <dbReference type="ARBA" id="ARBA00022741"/>
    </source>
</evidence>
<keyword evidence="2" id="KW-0342">GTP-binding</keyword>
<dbReference type="GO" id="GO:0016301">
    <property type="term" value="F:kinase activity"/>
    <property type="evidence" value="ECO:0007669"/>
    <property type="project" value="InterPro"/>
</dbReference>
<dbReference type="AlphaFoldDB" id="A0A1F7JCU2"/>
<dbReference type="PANTHER" id="PTHR40732:SF1">
    <property type="entry name" value="GTP-DEPENDENT DEPHOSPHO-COA KINASE"/>
    <property type="match status" value="1"/>
</dbReference>
<dbReference type="PANTHER" id="PTHR40732">
    <property type="entry name" value="UPF0218 PROTEIN TK1697"/>
    <property type="match status" value="1"/>
</dbReference>
<feature type="domain" description="Cytidyltransferase-like" evidence="3">
    <location>
        <begin position="10"/>
        <end position="119"/>
    </location>
</feature>
<dbReference type="InterPro" id="IPR007164">
    <property type="entry name" value="GTP-dep_dephospho-CoA_kin"/>
</dbReference>
<dbReference type="GO" id="GO:0015937">
    <property type="term" value="P:coenzyme A biosynthetic process"/>
    <property type="evidence" value="ECO:0007669"/>
    <property type="project" value="InterPro"/>
</dbReference>
<name>A0A1F7JCU2_9BACT</name>